<dbReference type="PANTHER" id="PTHR30518">
    <property type="entry name" value="ENDOLYTIC MUREIN TRANSGLYCOSYLASE"/>
    <property type="match status" value="1"/>
</dbReference>
<dbReference type="AlphaFoldDB" id="A0A379B7H5"/>
<evidence type="ECO:0000256" key="7">
    <source>
        <dbReference type="HAMAP-Rule" id="MF_02065"/>
    </source>
</evidence>
<dbReference type="FunFam" id="3.30.160.60:FF:000242">
    <property type="entry name" value="Endolytic murein transglycosylase"/>
    <property type="match status" value="1"/>
</dbReference>
<reference evidence="8 9" key="1">
    <citation type="submission" date="2018-06" db="EMBL/GenBank/DDBJ databases">
        <authorList>
            <consortium name="Pathogen Informatics"/>
            <person name="Doyle S."/>
        </authorList>
    </citation>
    <scope>NUCLEOTIDE SEQUENCE [LARGE SCALE GENOMIC DNA]</scope>
    <source>
        <strain evidence="8 9">NCTC10699</strain>
    </source>
</reference>
<dbReference type="GO" id="GO:0005886">
    <property type="term" value="C:plasma membrane"/>
    <property type="evidence" value="ECO:0007669"/>
    <property type="project" value="UniProtKB-UniRule"/>
</dbReference>
<evidence type="ECO:0000256" key="1">
    <source>
        <dbReference type="ARBA" id="ARBA00022475"/>
    </source>
</evidence>
<keyword evidence="6 7" id="KW-0961">Cell wall biogenesis/degradation</keyword>
<dbReference type="NCBIfam" id="TIGR00247">
    <property type="entry name" value="endolytic transglycosylase MltG"/>
    <property type="match status" value="1"/>
</dbReference>
<dbReference type="GO" id="GO:0009252">
    <property type="term" value="P:peptidoglycan biosynthetic process"/>
    <property type="evidence" value="ECO:0007669"/>
    <property type="project" value="UniProtKB-UniRule"/>
</dbReference>
<name>A0A379B7H5_9PAST</name>
<evidence type="ECO:0000313" key="9">
    <source>
        <dbReference type="Proteomes" id="UP000254280"/>
    </source>
</evidence>
<proteinExistence type="inferred from homology"/>
<dbReference type="CDD" id="cd08010">
    <property type="entry name" value="MltG_like"/>
    <property type="match status" value="1"/>
</dbReference>
<feature type="site" description="Important for catalytic activity" evidence="7">
    <location>
        <position position="225"/>
    </location>
</feature>
<protein>
    <recommendedName>
        <fullName evidence="7">Endolytic murein transglycosylase</fullName>
        <ecNumber evidence="7">4.2.2.29</ecNumber>
    </recommendedName>
    <alternativeName>
        <fullName evidence="7">Peptidoglycan lytic transglycosylase</fullName>
    </alternativeName>
    <alternativeName>
        <fullName evidence="7">Peptidoglycan polymerization terminase</fullName>
    </alternativeName>
</protein>
<evidence type="ECO:0000256" key="2">
    <source>
        <dbReference type="ARBA" id="ARBA00022692"/>
    </source>
</evidence>
<comment type="function">
    <text evidence="7">Functions as a peptidoglycan terminase that cleaves nascent peptidoglycan strands endolytically to terminate their elongation.</text>
</comment>
<keyword evidence="7" id="KW-0997">Cell inner membrane</keyword>
<dbReference type="OrthoDB" id="9814591at2"/>
<evidence type="ECO:0000256" key="3">
    <source>
        <dbReference type="ARBA" id="ARBA00022989"/>
    </source>
</evidence>
<dbReference type="HAMAP" id="MF_02065">
    <property type="entry name" value="MltG"/>
    <property type="match status" value="1"/>
</dbReference>
<keyword evidence="9" id="KW-1185">Reference proteome</keyword>
<sequence>MKKFLLGLSVFIVILAAVAAWAYQKINAFVEIPVQTQPDQLLVLERGTTGNKLAALFEQEKLVDDAKLLPWLLKLRPDLNKVKAGTYTLNGVKTVGDVLQLLNSGKEVQFNVQFIEGETFKAWRKKLEKAPHLKQTLAGKSDAEIFDMLHLPDFAKAIHEQKKIEGWLYPDTYNYTPNSTDLDLLKRAAKRMEKALQQAWEQRDPNLPLNNPYELLILASIVEKETAVAAERGKVASVFINRLNKNMPLQTDPTIIYGMGEAYSGNIRRKDLETPGPYNTYLNLGLPPTPIAMPAESALQASANPEKTDYFYFVADGSGGHKFSRTLTEHNRAVQEYLRWYRNQQKGR</sequence>
<dbReference type="Proteomes" id="UP000254280">
    <property type="component" value="Unassembled WGS sequence"/>
</dbReference>
<dbReference type="Gene3D" id="3.30.160.60">
    <property type="entry name" value="Classic Zinc Finger"/>
    <property type="match status" value="2"/>
</dbReference>
<dbReference type="InterPro" id="IPR003770">
    <property type="entry name" value="MLTG-like"/>
</dbReference>
<evidence type="ECO:0000256" key="4">
    <source>
        <dbReference type="ARBA" id="ARBA00023136"/>
    </source>
</evidence>
<keyword evidence="5 7" id="KW-0456">Lyase</keyword>
<keyword evidence="1 7" id="KW-1003">Cell membrane</keyword>
<evidence type="ECO:0000313" key="8">
    <source>
        <dbReference type="EMBL" id="SUB34219.1"/>
    </source>
</evidence>
<keyword evidence="2 7" id="KW-0812">Transmembrane</keyword>
<dbReference type="GO" id="GO:0071555">
    <property type="term" value="P:cell wall organization"/>
    <property type="evidence" value="ECO:0007669"/>
    <property type="project" value="UniProtKB-KW"/>
</dbReference>
<dbReference type="EC" id="4.2.2.29" evidence="7"/>
<accession>A0A379B7H5</accession>
<evidence type="ECO:0000256" key="6">
    <source>
        <dbReference type="ARBA" id="ARBA00023316"/>
    </source>
</evidence>
<gene>
    <name evidence="8" type="primary">yceG</name>
    <name evidence="7" type="synonym">mltG</name>
    <name evidence="8" type="ORF">NCTC10699_01872</name>
</gene>
<comment type="catalytic activity">
    <reaction evidence="7">
        <text>a peptidoglycan chain = a peptidoglycan chain with N-acetyl-1,6-anhydromuramyl-[peptide] at the reducing end + a peptidoglycan chain with N-acetylglucosamine at the non-reducing end.</text>
        <dbReference type="EC" id="4.2.2.29"/>
    </reaction>
</comment>
<dbReference type="PANTHER" id="PTHR30518:SF2">
    <property type="entry name" value="ENDOLYTIC MUREIN TRANSGLYCOSYLASE"/>
    <property type="match status" value="1"/>
</dbReference>
<dbReference type="EMBL" id="UGSS01000002">
    <property type="protein sequence ID" value="SUB34219.1"/>
    <property type="molecule type" value="Genomic_DNA"/>
</dbReference>
<keyword evidence="4 7" id="KW-0472">Membrane</keyword>
<dbReference type="GO" id="GO:0008932">
    <property type="term" value="F:lytic endotransglycosylase activity"/>
    <property type="evidence" value="ECO:0007669"/>
    <property type="project" value="UniProtKB-UniRule"/>
</dbReference>
<organism evidence="8 9">
    <name type="scientific">[Pasteurella] mairii</name>
    <dbReference type="NCBI Taxonomy" id="757"/>
    <lineage>
        <taxon>Bacteria</taxon>
        <taxon>Pseudomonadati</taxon>
        <taxon>Pseudomonadota</taxon>
        <taxon>Gammaproteobacteria</taxon>
        <taxon>Pasteurellales</taxon>
        <taxon>Pasteurellaceae</taxon>
    </lineage>
</organism>
<evidence type="ECO:0000256" key="5">
    <source>
        <dbReference type="ARBA" id="ARBA00023239"/>
    </source>
</evidence>
<comment type="similarity">
    <text evidence="7">Belongs to the transglycosylase MltG family.</text>
</comment>
<keyword evidence="3 7" id="KW-1133">Transmembrane helix</keyword>
<dbReference type="Pfam" id="PF02618">
    <property type="entry name" value="YceG"/>
    <property type="match status" value="1"/>
</dbReference>